<dbReference type="Gene3D" id="1.10.760.10">
    <property type="entry name" value="Cytochrome c-like domain"/>
    <property type="match status" value="1"/>
</dbReference>
<proteinExistence type="predicted"/>
<dbReference type="EMBL" id="CP026604">
    <property type="protein sequence ID" value="AWB66814.1"/>
    <property type="molecule type" value="Genomic_DNA"/>
</dbReference>
<dbReference type="PANTHER" id="PTHR40942:SF4">
    <property type="entry name" value="CYTOCHROME C5"/>
    <property type="match status" value="1"/>
</dbReference>
<dbReference type="GO" id="GO:0009055">
    <property type="term" value="F:electron transfer activity"/>
    <property type="evidence" value="ECO:0007669"/>
    <property type="project" value="InterPro"/>
</dbReference>
<dbReference type="PROSITE" id="PS51257">
    <property type="entry name" value="PROKAR_LIPOPROTEIN"/>
    <property type="match status" value="1"/>
</dbReference>
<dbReference type="OrthoDB" id="9814708at2"/>
<dbReference type="Proteomes" id="UP000244441">
    <property type="component" value="Chromosome"/>
</dbReference>
<protein>
    <submittedName>
        <fullName evidence="8">Cytochrome c5 family protein</fullName>
    </submittedName>
</protein>
<evidence type="ECO:0000313" key="8">
    <source>
        <dbReference type="EMBL" id="AWB66814.1"/>
    </source>
</evidence>
<name>A0A2S0VRI9_9ALTE</name>
<keyword evidence="3 6" id="KW-0479">Metal-binding</keyword>
<evidence type="ECO:0000256" key="6">
    <source>
        <dbReference type="PROSITE-ProRule" id="PRU00433"/>
    </source>
</evidence>
<organism evidence="8 9">
    <name type="scientific">Saccharobesus litoralis</name>
    <dbReference type="NCBI Taxonomy" id="2172099"/>
    <lineage>
        <taxon>Bacteria</taxon>
        <taxon>Pseudomonadati</taxon>
        <taxon>Pseudomonadota</taxon>
        <taxon>Gammaproteobacteria</taxon>
        <taxon>Alteromonadales</taxon>
        <taxon>Alteromonadaceae</taxon>
        <taxon>Saccharobesus</taxon>
    </lineage>
</organism>
<accession>A0A2S0VRI9</accession>
<feature type="domain" description="Cytochrome c" evidence="7">
    <location>
        <begin position="28"/>
        <end position="112"/>
    </location>
</feature>
<dbReference type="SUPFAM" id="SSF46626">
    <property type="entry name" value="Cytochrome c"/>
    <property type="match status" value="1"/>
</dbReference>
<keyword evidence="2 6" id="KW-0349">Heme</keyword>
<evidence type="ECO:0000256" key="5">
    <source>
        <dbReference type="ARBA" id="ARBA00023004"/>
    </source>
</evidence>
<keyword evidence="5 6" id="KW-0408">Iron</keyword>
<evidence type="ECO:0000259" key="7">
    <source>
        <dbReference type="PROSITE" id="PS51007"/>
    </source>
</evidence>
<reference evidence="8 9" key="1">
    <citation type="submission" date="2018-01" db="EMBL/GenBank/DDBJ databases">
        <title>Genome sequence of a Cantenovulum-like bacteria.</title>
        <authorList>
            <person name="Tan W.R."/>
            <person name="Lau N.-S."/>
            <person name="Go F."/>
            <person name="Amirul A.-A.A."/>
        </authorList>
    </citation>
    <scope>NUCLEOTIDE SEQUENCE [LARGE SCALE GENOMIC DNA]</scope>
    <source>
        <strain evidence="8 9">CCB-QB4</strain>
    </source>
</reference>
<keyword evidence="4" id="KW-0249">Electron transport</keyword>
<dbReference type="PANTHER" id="PTHR40942">
    <property type="match status" value="1"/>
</dbReference>
<keyword evidence="9" id="KW-1185">Reference proteome</keyword>
<evidence type="ECO:0000256" key="4">
    <source>
        <dbReference type="ARBA" id="ARBA00022982"/>
    </source>
</evidence>
<keyword evidence="1" id="KW-0813">Transport</keyword>
<dbReference type="AlphaFoldDB" id="A0A2S0VRI9"/>
<dbReference type="PRINTS" id="PR00607">
    <property type="entry name" value="CYTCHROMECIE"/>
</dbReference>
<dbReference type="InterPro" id="IPR036909">
    <property type="entry name" value="Cyt_c-like_dom_sf"/>
</dbReference>
<evidence type="ECO:0000256" key="2">
    <source>
        <dbReference type="ARBA" id="ARBA00022617"/>
    </source>
</evidence>
<evidence type="ECO:0000313" key="9">
    <source>
        <dbReference type="Proteomes" id="UP000244441"/>
    </source>
</evidence>
<dbReference type="KEGG" id="cate:C2869_10400"/>
<dbReference type="InterPro" id="IPR002323">
    <property type="entry name" value="Cyt_CIE"/>
</dbReference>
<dbReference type="Pfam" id="PF13442">
    <property type="entry name" value="Cytochrome_CBB3"/>
    <property type="match status" value="1"/>
</dbReference>
<evidence type="ECO:0000256" key="3">
    <source>
        <dbReference type="ARBA" id="ARBA00022723"/>
    </source>
</evidence>
<gene>
    <name evidence="8" type="ORF">C2869_10400</name>
</gene>
<dbReference type="RefSeq" id="WP_108602870.1">
    <property type="nucleotide sequence ID" value="NZ_CP026604.1"/>
</dbReference>
<dbReference type="GO" id="GO:0020037">
    <property type="term" value="F:heme binding"/>
    <property type="evidence" value="ECO:0007669"/>
    <property type="project" value="InterPro"/>
</dbReference>
<dbReference type="GO" id="GO:0005506">
    <property type="term" value="F:iron ion binding"/>
    <property type="evidence" value="ECO:0007669"/>
    <property type="project" value="InterPro"/>
</dbReference>
<evidence type="ECO:0000256" key="1">
    <source>
        <dbReference type="ARBA" id="ARBA00022448"/>
    </source>
</evidence>
<sequence>MKNSYKLTLIAAMFGLAACSDDEPAAVAEVHPGKVIWSKTCAVCHAQGLAGSPPIGNTKMWAPRIAKGMPTLYSHAKNGFSGETGEMPARGGNPALTDAEIELAVDYMVSQSKG</sequence>
<dbReference type="InterPro" id="IPR009056">
    <property type="entry name" value="Cyt_c-like_dom"/>
</dbReference>
<dbReference type="PROSITE" id="PS51007">
    <property type="entry name" value="CYTC"/>
    <property type="match status" value="1"/>
</dbReference>